<protein>
    <submittedName>
        <fullName evidence="2">Uncharacterized protein</fullName>
    </submittedName>
</protein>
<feature type="region of interest" description="Disordered" evidence="1">
    <location>
        <begin position="1"/>
        <end position="40"/>
    </location>
</feature>
<sequence length="40" mass="3828">MGGPSGPTLSGPVAVSWNKSIGPEGPPTHTQAVRGSGGAQ</sequence>
<reference evidence="2 3" key="1">
    <citation type="submission" date="2015-11" db="EMBL/GenBank/DDBJ databases">
        <title>Genome sequences of Lysobacter enzymogenes strain C3 and Lysobacter antibioticus ATCC 29479.</title>
        <authorList>
            <person name="Kobayashi D.Y."/>
        </authorList>
    </citation>
    <scope>NUCLEOTIDE SEQUENCE [LARGE SCALE GENOMIC DNA]</scope>
    <source>
        <strain evidence="2 3">C3</strain>
    </source>
</reference>
<evidence type="ECO:0000256" key="1">
    <source>
        <dbReference type="SAM" id="MobiDB-lite"/>
    </source>
</evidence>
<evidence type="ECO:0000313" key="2">
    <source>
        <dbReference type="EMBL" id="ALN58298.1"/>
    </source>
</evidence>
<organism evidence="2 3">
    <name type="scientific">Lysobacter enzymogenes</name>
    <dbReference type="NCBI Taxonomy" id="69"/>
    <lineage>
        <taxon>Bacteria</taxon>
        <taxon>Pseudomonadati</taxon>
        <taxon>Pseudomonadota</taxon>
        <taxon>Gammaproteobacteria</taxon>
        <taxon>Lysobacterales</taxon>
        <taxon>Lysobacteraceae</taxon>
        <taxon>Lysobacter</taxon>
    </lineage>
</organism>
<name>A0A0S2DID8_LYSEN</name>
<dbReference type="KEGG" id="lez:GLE_2950"/>
<accession>A0A0S2DID8</accession>
<dbReference type="Pfam" id="PF19523">
    <property type="entry name" value="DUF6053"/>
    <property type="match status" value="1"/>
</dbReference>
<dbReference type="InterPro" id="IPR046116">
    <property type="entry name" value="DUF6053"/>
</dbReference>
<gene>
    <name evidence="2" type="ORF">GLE_2950</name>
</gene>
<dbReference type="EMBL" id="CP013140">
    <property type="protein sequence ID" value="ALN58298.1"/>
    <property type="molecule type" value="Genomic_DNA"/>
</dbReference>
<evidence type="ECO:0000313" key="3">
    <source>
        <dbReference type="Proteomes" id="UP000061569"/>
    </source>
</evidence>
<dbReference type="Proteomes" id="UP000061569">
    <property type="component" value="Chromosome"/>
</dbReference>
<proteinExistence type="predicted"/>
<dbReference type="PATRIC" id="fig|69.6.peg.2912"/>
<dbReference type="AlphaFoldDB" id="A0A0S2DID8"/>